<reference evidence="3 4" key="1">
    <citation type="submission" date="2018-08" db="EMBL/GenBank/DDBJ databases">
        <authorList>
            <person name="Laetsch R D."/>
            <person name="Stevens L."/>
            <person name="Kumar S."/>
            <person name="Blaxter L. M."/>
        </authorList>
    </citation>
    <scope>NUCLEOTIDE SEQUENCE [LARGE SCALE GENOMIC DNA]</scope>
</reference>
<evidence type="ECO:0000259" key="2">
    <source>
        <dbReference type="Pfam" id="PF25342"/>
    </source>
</evidence>
<keyword evidence="1" id="KW-1133">Transmembrane helix</keyword>
<evidence type="ECO:0000256" key="1">
    <source>
        <dbReference type="SAM" id="Phobius"/>
    </source>
</evidence>
<protein>
    <recommendedName>
        <fullName evidence="2">PLOD1-3-like GT domain-containing protein</fullName>
    </recommendedName>
</protein>
<keyword evidence="1" id="KW-0812">Transmembrane</keyword>
<evidence type="ECO:0000313" key="3">
    <source>
        <dbReference type="EMBL" id="VBB31903.1"/>
    </source>
</evidence>
<dbReference type="AlphaFoldDB" id="A0A498SLI4"/>
<sequence length="215" mass="24830">MCSEASGDVMRHWMTTLWVLTLGGVLMCGTVMMHMAKSMPSLLVVTVATEETDGLKRLKRTADANDIRLKIFGMGEKWQGGNTRIEQGGGQKIRILRKSLEEYKDRNDLIILFVDAYDVIFWGNEEQILRKFFTFFDGFRVVFSSEPFCWPNKNLAPKYPLVNFGCRYLNSGVFMGFAPEIWSLINYKDVEDNDDDQLYYTHLYLDEKIRVSLSS</sequence>
<keyword evidence="1" id="KW-0472">Membrane</keyword>
<dbReference type="InterPro" id="IPR057589">
    <property type="entry name" value="GT_PLOD"/>
</dbReference>
<organism evidence="3 4">
    <name type="scientific">Acanthocheilonema viteae</name>
    <name type="common">Filarial nematode worm</name>
    <name type="synonym">Dipetalonema viteae</name>
    <dbReference type="NCBI Taxonomy" id="6277"/>
    <lineage>
        <taxon>Eukaryota</taxon>
        <taxon>Metazoa</taxon>
        <taxon>Ecdysozoa</taxon>
        <taxon>Nematoda</taxon>
        <taxon>Chromadorea</taxon>
        <taxon>Rhabditida</taxon>
        <taxon>Spirurina</taxon>
        <taxon>Spiruromorpha</taxon>
        <taxon>Filarioidea</taxon>
        <taxon>Onchocercidae</taxon>
        <taxon>Acanthocheilonema</taxon>
    </lineage>
</organism>
<proteinExistence type="predicted"/>
<feature type="transmembrane region" description="Helical" evidence="1">
    <location>
        <begin position="12"/>
        <end position="33"/>
    </location>
</feature>
<dbReference type="InterPro" id="IPR050757">
    <property type="entry name" value="Collagen_mod_GT25"/>
</dbReference>
<accession>A0A498SLI4</accession>
<keyword evidence="4" id="KW-1185">Reference proteome</keyword>
<feature type="domain" description="PLOD1-3-like GT" evidence="2">
    <location>
        <begin position="40"/>
        <end position="213"/>
    </location>
</feature>
<dbReference type="GO" id="GO:0005783">
    <property type="term" value="C:endoplasmic reticulum"/>
    <property type="evidence" value="ECO:0007669"/>
    <property type="project" value="TreeGrafter"/>
</dbReference>
<dbReference type="OrthoDB" id="69177at2759"/>
<dbReference type="GO" id="GO:0008475">
    <property type="term" value="F:procollagen-lysine 5-dioxygenase activity"/>
    <property type="evidence" value="ECO:0007669"/>
    <property type="project" value="TreeGrafter"/>
</dbReference>
<gene>
    <name evidence="3" type="ORF">NAV_LOCUS6694</name>
</gene>
<dbReference type="STRING" id="6277.A0A498SLI4"/>
<dbReference type="EMBL" id="UPTC01001441">
    <property type="protein sequence ID" value="VBB31903.1"/>
    <property type="molecule type" value="Genomic_DNA"/>
</dbReference>
<dbReference type="PANTHER" id="PTHR10730:SF45">
    <property type="entry name" value="PROCOLLAGEN-LYSINE,2-OXOGLUTARATE 5-DIOXYGENASE"/>
    <property type="match status" value="1"/>
</dbReference>
<evidence type="ECO:0000313" key="4">
    <source>
        <dbReference type="Proteomes" id="UP000276991"/>
    </source>
</evidence>
<dbReference type="Pfam" id="PF25342">
    <property type="entry name" value="GT_PLOD"/>
    <property type="match status" value="1"/>
</dbReference>
<dbReference type="PANTHER" id="PTHR10730">
    <property type="entry name" value="PROCOLLAGEN-LYSINE,2-OXOGLUTARATE 5-DIOXYGENASE/GLYCOSYLTRANSFERASE 25 FAMILY MEMBER"/>
    <property type="match status" value="1"/>
</dbReference>
<dbReference type="Proteomes" id="UP000276991">
    <property type="component" value="Unassembled WGS sequence"/>
</dbReference>
<name>A0A498SLI4_ACAVI</name>